<dbReference type="PANTHER" id="PTHR22916">
    <property type="entry name" value="GLYCOSYLTRANSFERASE"/>
    <property type="match status" value="1"/>
</dbReference>
<dbReference type="PANTHER" id="PTHR22916:SF3">
    <property type="entry name" value="UDP-GLCNAC:BETAGAL BETA-1,3-N-ACETYLGLUCOSAMINYLTRANSFERASE-LIKE PROTEIN 1"/>
    <property type="match status" value="1"/>
</dbReference>
<dbReference type="SUPFAM" id="SSF53448">
    <property type="entry name" value="Nucleotide-diphospho-sugar transferases"/>
    <property type="match status" value="1"/>
</dbReference>
<dbReference type="Pfam" id="PF00535">
    <property type="entry name" value="Glycos_transf_2"/>
    <property type="match status" value="1"/>
</dbReference>
<evidence type="ECO:0000313" key="3">
    <source>
        <dbReference type="EMBL" id="MBF9066929.1"/>
    </source>
</evidence>
<organism evidence="3 4">
    <name type="scientific">Streptacidiphilus fuscans</name>
    <dbReference type="NCBI Taxonomy" id="2789292"/>
    <lineage>
        <taxon>Bacteria</taxon>
        <taxon>Bacillati</taxon>
        <taxon>Actinomycetota</taxon>
        <taxon>Actinomycetes</taxon>
        <taxon>Kitasatosporales</taxon>
        <taxon>Streptomycetaceae</taxon>
        <taxon>Streptacidiphilus</taxon>
    </lineage>
</organism>
<dbReference type="AlphaFoldDB" id="A0A931AWZ9"/>
<evidence type="ECO:0000313" key="4">
    <source>
        <dbReference type="Proteomes" id="UP000657385"/>
    </source>
</evidence>
<dbReference type="Proteomes" id="UP000657385">
    <property type="component" value="Unassembled WGS sequence"/>
</dbReference>
<dbReference type="GO" id="GO:0016758">
    <property type="term" value="F:hexosyltransferase activity"/>
    <property type="evidence" value="ECO:0007669"/>
    <property type="project" value="UniProtKB-ARBA"/>
</dbReference>
<feature type="region of interest" description="Disordered" evidence="1">
    <location>
        <begin position="353"/>
        <end position="380"/>
    </location>
</feature>
<evidence type="ECO:0000259" key="2">
    <source>
        <dbReference type="Pfam" id="PF00535"/>
    </source>
</evidence>
<protein>
    <submittedName>
        <fullName evidence="3">Glycosyltransferase family 2 protein</fullName>
    </submittedName>
</protein>
<feature type="domain" description="Glycosyltransferase 2-like" evidence="2">
    <location>
        <begin position="6"/>
        <end position="171"/>
    </location>
</feature>
<comment type="caution">
    <text evidence="3">The sequence shown here is derived from an EMBL/GenBank/DDBJ whole genome shotgun (WGS) entry which is preliminary data.</text>
</comment>
<gene>
    <name evidence="3" type="ORF">I2501_02600</name>
</gene>
<keyword evidence="4" id="KW-1185">Reference proteome</keyword>
<dbReference type="CDD" id="cd00761">
    <property type="entry name" value="Glyco_tranf_GTA_type"/>
    <property type="match status" value="1"/>
</dbReference>
<dbReference type="InterPro" id="IPR029044">
    <property type="entry name" value="Nucleotide-diphossugar_trans"/>
</dbReference>
<sequence length="380" mass="43482">MAPRLSVVVPIYNVEDYLQECLDSIAAQTLDAFECVMVDDGSTDRSAAIAQAYAEADPRFRLVRQENRGLGAARNTGWRNVNDQAEYLAFMDSDDTLPPDAYRRMVASLDRTGSDFAAGNVLRLTADGYVPSRVHQAPFRRDQDATHVTRLPALVRDRTAWNKVYRRRFFADAGLLYPEGMLYEDAPVSIPLHFLASGVDVLHEPVYHWRIRQEGQLSITQKRTDPKGLIDRVRSIELVRAWLLAREHDDRADRADRAAQLRLYDTNTLREELPMFFAWVCRGDHAYRRAYQRHVSRLLREIGPERVATLSPPLRLKYRLTLANRITALTLVQRTQQHYWRLRRRLTGTAGVRISRARGHANSPHSEYGAPKRPAQGPAL</sequence>
<reference evidence="3" key="1">
    <citation type="submission" date="2020-11" db="EMBL/GenBank/DDBJ databases">
        <title>Isolation and identification of active actinomycetes.</title>
        <authorList>
            <person name="Yu B."/>
        </authorList>
    </citation>
    <scope>NUCLEOTIDE SEQUENCE</scope>
    <source>
        <strain evidence="3">NEAU-YB345</strain>
    </source>
</reference>
<evidence type="ECO:0000256" key="1">
    <source>
        <dbReference type="SAM" id="MobiDB-lite"/>
    </source>
</evidence>
<name>A0A931AWZ9_9ACTN</name>
<dbReference type="Gene3D" id="3.90.550.10">
    <property type="entry name" value="Spore Coat Polysaccharide Biosynthesis Protein SpsA, Chain A"/>
    <property type="match status" value="1"/>
</dbReference>
<dbReference type="InterPro" id="IPR001173">
    <property type="entry name" value="Glyco_trans_2-like"/>
</dbReference>
<accession>A0A931AWZ9</accession>
<dbReference type="EMBL" id="JADPRT010000001">
    <property type="protein sequence ID" value="MBF9066929.1"/>
    <property type="molecule type" value="Genomic_DNA"/>
</dbReference>
<dbReference type="RefSeq" id="WP_196192098.1">
    <property type="nucleotide sequence ID" value="NZ_JADPRT010000001.1"/>
</dbReference>
<proteinExistence type="predicted"/>